<evidence type="ECO:0000259" key="9">
    <source>
        <dbReference type="PROSITE" id="PS51789"/>
    </source>
</evidence>
<evidence type="ECO:0000256" key="3">
    <source>
        <dbReference type="ARBA" id="ARBA00022741"/>
    </source>
</evidence>
<dbReference type="Pfam" id="PF00271">
    <property type="entry name" value="Helicase_C"/>
    <property type="match status" value="1"/>
</dbReference>
<feature type="domain" description="Helicase C-terminal" evidence="8">
    <location>
        <begin position="669"/>
        <end position="848"/>
    </location>
</feature>
<dbReference type="Pfam" id="PF00270">
    <property type="entry name" value="DEAD"/>
    <property type="match status" value="1"/>
</dbReference>
<evidence type="ECO:0000313" key="11">
    <source>
        <dbReference type="WBParaSite" id="Pan_g14071.t1"/>
    </source>
</evidence>
<dbReference type="Gene3D" id="1.20.1320.30">
    <property type="match status" value="1"/>
</dbReference>
<evidence type="ECO:0000256" key="1">
    <source>
        <dbReference type="ARBA" id="ARBA00006866"/>
    </source>
</evidence>
<reference evidence="11" key="2">
    <citation type="submission" date="2020-10" db="UniProtKB">
        <authorList>
            <consortium name="WormBaseParasite"/>
        </authorList>
    </citation>
    <scope>IDENTIFICATION</scope>
</reference>
<protein>
    <submittedName>
        <fullName evidence="11">RNA helicase</fullName>
    </submittedName>
</protein>
<dbReference type="PANTHER" id="PTHR14074:SF16">
    <property type="entry name" value="ANTIVIRAL INNATE IMMUNE RESPONSE RECEPTOR RIG-I"/>
    <property type="match status" value="1"/>
</dbReference>
<evidence type="ECO:0000259" key="8">
    <source>
        <dbReference type="PROSITE" id="PS51194"/>
    </source>
</evidence>
<comment type="catalytic activity">
    <reaction evidence="6">
        <text>ATP + H2O = ADP + phosphate + H(+)</text>
        <dbReference type="Rhea" id="RHEA:13065"/>
        <dbReference type="ChEBI" id="CHEBI:15377"/>
        <dbReference type="ChEBI" id="CHEBI:15378"/>
        <dbReference type="ChEBI" id="CHEBI:30616"/>
        <dbReference type="ChEBI" id="CHEBI:43474"/>
        <dbReference type="ChEBI" id="CHEBI:456216"/>
        <dbReference type="EC" id="3.6.4.13"/>
    </reaction>
    <physiologicalReaction direction="left-to-right" evidence="6">
        <dbReference type="Rhea" id="RHEA:13066"/>
    </physiologicalReaction>
</comment>
<dbReference type="InterPro" id="IPR027417">
    <property type="entry name" value="P-loop_NTPase"/>
</dbReference>
<dbReference type="InterPro" id="IPR051363">
    <property type="entry name" value="RLR_Helicase"/>
</dbReference>
<sequence length="1027" mass="117282">MEILFSAMAETWPNSYCWLYAPFLLEHTTAADFEKFSTLDERYKQFVEHKKNQNWAEDDHGVSKAFTELYKLCANGKHFQGWIKYTLKKPNLHPFNTFEPNLAVITEKMKPELFERFFDQPKSLDLVSRITGVLDIHHVVEKMDAEGYFPALVRAMKPYLEKRSTFRNWAARSHFLLLLFASDNPPNLCWYMEFLRILTTKPTTRLIARFIDDNFEETISYYAATVKQAHIDKVKKIVNFASPHEPAALRPQKDFGEVKTEDKHVDNIIKLYDYQHELANKAISGENTIVCAPTGSGKTVVAAYIVRDHLRRTADNGKVGRAIVFVPTIILVEQQTTVLQKLLGSEFMVTSLCGAEPKYATNKVLEVMVGDVVVMTPQVFLNLYMSPIKERKIYIRDFTLMVFDECHHCDKKHPYRIIMNAVMKTRTIKSENRTIPQVVGLTASVGAGELKSADSTHVMTHITALCSRMGATSISSVQHASNMEEMKARVPKPVDDFVTVHPPQRDQFAIELSNIARDIEYNLEPVLKKIVEKSGNLSYDKVLIAPTVACNNGSQRTNVRYTSKLASVKDYVKQSRLEMSEKAYAYWLLDFLMKIHYALKYNELLPSAAAMQYVLEGYQAVIDDINTHKNTRFDDKIKKDIALVAKEVKENLETLSNSNNVRDAADKNVLNMLIMQIKKQFDQNQNSRILVFIDLRRGCYDLSIYLNHHPMIIQTFGRDKVSYLMGSQTSGKKEVFHKSRAEQAKIRSDFEKGNINILVTTSVSDEGVDVASCNLVIKYNSVGNEKTYIQRRGRARAAGGRAVLIALGVDTGRREYNNIFRECIMNRCLSTLATMNSQEIRTLIEKRNAEQAQLEKLEKSRGPVINQNYSIHCGSCNGIIGETKQLRLLQDDTMVLCNPGIWDKLFIDRLNEKRLDERIASIRCATAKCASCKHTWGPMVKYADLYLVSPKLDGIRINGVNYDVSKDSWHRLMQESIHVDELQQSDLAVMFNDHLGDKEVELEIAIQQQVKNIIAKNRRNLPVNQLD</sequence>
<dbReference type="Pfam" id="PF11648">
    <property type="entry name" value="RIG-I_C-RD"/>
    <property type="match status" value="1"/>
</dbReference>
<dbReference type="InterPro" id="IPR001650">
    <property type="entry name" value="Helicase_C-like"/>
</dbReference>
<name>A0A7E4ZS86_PANRE</name>
<keyword evidence="5" id="KW-0391">Immunity</keyword>
<comment type="similarity">
    <text evidence="1">Belongs to the helicase family. RLR subfamily.</text>
</comment>
<accession>A0A7E4ZS86</accession>
<dbReference type="GO" id="GO:0045087">
    <property type="term" value="P:innate immune response"/>
    <property type="evidence" value="ECO:0007669"/>
    <property type="project" value="UniProtKB-KW"/>
</dbReference>
<dbReference type="PANTHER" id="PTHR14074">
    <property type="entry name" value="HELICASE WITH DEATH DOMAIN-RELATED"/>
    <property type="match status" value="1"/>
</dbReference>
<evidence type="ECO:0000256" key="2">
    <source>
        <dbReference type="ARBA" id="ARBA00022588"/>
    </source>
</evidence>
<evidence type="ECO:0000313" key="10">
    <source>
        <dbReference type="Proteomes" id="UP000492821"/>
    </source>
</evidence>
<dbReference type="GO" id="GO:0003724">
    <property type="term" value="F:RNA helicase activity"/>
    <property type="evidence" value="ECO:0007669"/>
    <property type="project" value="UniProtKB-EC"/>
</dbReference>
<proteinExistence type="inferred from homology"/>
<keyword evidence="2" id="KW-0399">Innate immunity</keyword>
<dbReference type="Gene3D" id="3.40.50.300">
    <property type="entry name" value="P-loop containing nucleotide triphosphate hydrolases"/>
    <property type="match status" value="2"/>
</dbReference>
<feature type="domain" description="RLR CTR" evidence="9">
    <location>
        <begin position="855"/>
        <end position="989"/>
    </location>
</feature>
<dbReference type="GO" id="GO:0003676">
    <property type="term" value="F:nucleic acid binding"/>
    <property type="evidence" value="ECO:0007669"/>
    <property type="project" value="InterPro"/>
</dbReference>
<evidence type="ECO:0000256" key="6">
    <source>
        <dbReference type="ARBA" id="ARBA00049390"/>
    </source>
</evidence>
<dbReference type="InterPro" id="IPR021673">
    <property type="entry name" value="RLR_CTR"/>
</dbReference>
<evidence type="ECO:0000256" key="5">
    <source>
        <dbReference type="ARBA" id="ARBA00022859"/>
    </source>
</evidence>
<evidence type="ECO:0000259" key="7">
    <source>
        <dbReference type="PROSITE" id="PS51192"/>
    </source>
</evidence>
<reference evidence="10" key="1">
    <citation type="journal article" date="2013" name="Genetics">
        <title>The draft genome and transcriptome of Panagrellus redivivus are shaped by the harsh demands of a free-living lifestyle.</title>
        <authorList>
            <person name="Srinivasan J."/>
            <person name="Dillman A.R."/>
            <person name="Macchietto M.G."/>
            <person name="Heikkinen L."/>
            <person name="Lakso M."/>
            <person name="Fracchia K.M."/>
            <person name="Antoshechkin I."/>
            <person name="Mortazavi A."/>
            <person name="Wong G."/>
            <person name="Sternberg P.W."/>
        </authorList>
    </citation>
    <scope>NUCLEOTIDE SEQUENCE [LARGE SCALE GENOMIC DNA]</scope>
    <source>
        <strain evidence="10">MT8872</strain>
    </source>
</reference>
<dbReference type="WBParaSite" id="Pan_g14071.t1">
    <property type="protein sequence ID" value="Pan_g14071.t1"/>
    <property type="gene ID" value="Pan_g14071"/>
</dbReference>
<dbReference type="GO" id="GO:0005524">
    <property type="term" value="F:ATP binding"/>
    <property type="evidence" value="ECO:0007669"/>
    <property type="project" value="UniProtKB-KW"/>
</dbReference>
<dbReference type="AlphaFoldDB" id="A0A7E4ZS86"/>
<dbReference type="PROSITE" id="PS51789">
    <property type="entry name" value="RLR_CTR"/>
    <property type="match status" value="1"/>
</dbReference>
<keyword evidence="4" id="KW-0067">ATP-binding</keyword>
<dbReference type="InterPro" id="IPR038557">
    <property type="entry name" value="RLR_C_sf"/>
</dbReference>
<feature type="domain" description="Helicase ATP-binding" evidence="7">
    <location>
        <begin position="279"/>
        <end position="463"/>
    </location>
</feature>
<keyword evidence="10" id="KW-1185">Reference proteome</keyword>
<keyword evidence="3" id="KW-0547">Nucleotide-binding</keyword>
<organism evidence="10 11">
    <name type="scientific">Panagrellus redivivus</name>
    <name type="common">Microworm</name>
    <dbReference type="NCBI Taxonomy" id="6233"/>
    <lineage>
        <taxon>Eukaryota</taxon>
        <taxon>Metazoa</taxon>
        <taxon>Ecdysozoa</taxon>
        <taxon>Nematoda</taxon>
        <taxon>Chromadorea</taxon>
        <taxon>Rhabditida</taxon>
        <taxon>Tylenchina</taxon>
        <taxon>Panagrolaimomorpha</taxon>
        <taxon>Panagrolaimoidea</taxon>
        <taxon>Panagrolaimidae</taxon>
        <taxon>Panagrellus</taxon>
    </lineage>
</organism>
<dbReference type="GO" id="GO:0005737">
    <property type="term" value="C:cytoplasm"/>
    <property type="evidence" value="ECO:0007669"/>
    <property type="project" value="TreeGrafter"/>
</dbReference>
<dbReference type="SUPFAM" id="SSF52540">
    <property type="entry name" value="P-loop containing nucleoside triphosphate hydrolases"/>
    <property type="match status" value="1"/>
</dbReference>
<dbReference type="PROSITE" id="PS51194">
    <property type="entry name" value="HELICASE_CTER"/>
    <property type="match status" value="1"/>
</dbReference>
<dbReference type="Gene3D" id="2.170.150.30">
    <property type="entry name" value="RIG-I-like receptor, C-terminal regulatory domain"/>
    <property type="match status" value="1"/>
</dbReference>
<dbReference type="Proteomes" id="UP000492821">
    <property type="component" value="Unassembled WGS sequence"/>
</dbReference>
<dbReference type="SMART" id="SM00487">
    <property type="entry name" value="DEXDc"/>
    <property type="match status" value="1"/>
</dbReference>
<dbReference type="SMART" id="SM00490">
    <property type="entry name" value="HELICc"/>
    <property type="match status" value="1"/>
</dbReference>
<evidence type="ECO:0000256" key="4">
    <source>
        <dbReference type="ARBA" id="ARBA00022840"/>
    </source>
</evidence>
<dbReference type="InterPro" id="IPR014001">
    <property type="entry name" value="Helicase_ATP-bd"/>
</dbReference>
<dbReference type="InterPro" id="IPR011545">
    <property type="entry name" value="DEAD/DEAH_box_helicase_dom"/>
</dbReference>
<dbReference type="PROSITE" id="PS51192">
    <property type="entry name" value="HELICASE_ATP_BIND_1"/>
    <property type="match status" value="1"/>
</dbReference>